<dbReference type="EC" id="3.6.4.13" evidence="12"/>
<dbReference type="SMART" id="SM00487">
    <property type="entry name" value="DEXDc"/>
    <property type="match status" value="1"/>
</dbReference>
<keyword evidence="2 7" id="KW-0378">Hydrolase</keyword>
<dbReference type="PANTHER" id="PTHR47959">
    <property type="entry name" value="ATP-DEPENDENT RNA HELICASE RHLE-RELATED"/>
    <property type="match status" value="1"/>
</dbReference>
<dbReference type="PROSITE" id="PS51195">
    <property type="entry name" value="Q_MOTIF"/>
    <property type="match status" value="1"/>
</dbReference>
<dbReference type="InterPro" id="IPR014001">
    <property type="entry name" value="Helicase_ATP-bd"/>
</dbReference>
<evidence type="ECO:0000256" key="1">
    <source>
        <dbReference type="ARBA" id="ARBA00022741"/>
    </source>
</evidence>
<dbReference type="SUPFAM" id="SSF52540">
    <property type="entry name" value="P-loop containing nucleoside triphosphate hydrolases"/>
    <property type="match status" value="1"/>
</dbReference>
<reference evidence="12" key="1">
    <citation type="submission" date="2022-07" db="EMBL/GenBank/DDBJ databases">
        <authorList>
            <person name="Criscuolo A."/>
        </authorList>
    </citation>
    <scope>NUCLEOTIDE SEQUENCE</scope>
    <source>
        <strain evidence="12">CIP103197</strain>
    </source>
</reference>
<evidence type="ECO:0000313" key="12">
    <source>
        <dbReference type="EMBL" id="CAH9054784.1"/>
    </source>
</evidence>
<dbReference type="InterPro" id="IPR027417">
    <property type="entry name" value="P-loop_NTPase"/>
</dbReference>
<dbReference type="InterPro" id="IPR050079">
    <property type="entry name" value="DEAD_box_RNA_helicase"/>
</dbReference>
<dbReference type="AlphaFoldDB" id="A0A9W4QUY7"/>
<gene>
    <name evidence="12" type="primary">cshA</name>
    <name evidence="12" type="ORF">PSEHALCIP103_01103</name>
</gene>
<dbReference type="InterPro" id="IPR011545">
    <property type="entry name" value="DEAD/DEAH_box_helicase_dom"/>
</dbReference>
<evidence type="ECO:0000256" key="3">
    <source>
        <dbReference type="ARBA" id="ARBA00022806"/>
    </source>
</evidence>
<dbReference type="Pfam" id="PF00270">
    <property type="entry name" value="DEAD"/>
    <property type="match status" value="1"/>
</dbReference>
<feature type="domain" description="Helicase ATP-binding" evidence="9">
    <location>
        <begin position="32"/>
        <end position="207"/>
    </location>
</feature>
<evidence type="ECO:0000256" key="8">
    <source>
        <dbReference type="SAM" id="MobiDB-lite"/>
    </source>
</evidence>
<dbReference type="InterPro" id="IPR044742">
    <property type="entry name" value="DEAD/DEAH_RhlB"/>
</dbReference>
<dbReference type="PROSITE" id="PS00039">
    <property type="entry name" value="DEAD_ATP_HELICASE"/>
    <property type="match status" value="1"/>
</dbReference>
<feature type="region of interest" description="Disordered" evidence="8">
    <location>
        <begin position="392"/>
        <end position="440"/>
    </location>
</feature>
<dbReference type="Gene3D" id="3.40.50.300">
    <property type="entry name" value="P-loop containing nucleotide triphosphate hydrolases"/>
    <property type="match status" value="2"/>
</dbReference>
<evidence type="ECO:0000256" key="6">
    <source>
        <dbReference type="PROSITE-ProRule" id="PRU00552"/>
    </source>
</evidence>
<organism evidence="12 13">
    <name type="scientific">Pseudoalteromonas haloplanktis</name>
    <name type="common">Alteromonas haloplanktis</name>
    <dbReference type="NCBI Taxonomy" id="228"/>
    <lineage>
        <taxon>Bacteria</taxon>
        <taxon>Pseudomonadati</taxon>
        <taxon>Pseudomonadota</taxon>
        <taxon>Gammaproteobacteria</taxon>
        <taxon>Alteromonadales</taxon>
        <taxon>Pseudoalteromonadaceae</taxon>
        <taxon>Pseudoalteromonas</taxon>
    </lineage>
</organism>
<evidence type="ECO:0000256" key="5">
    <source>
        <dbReference type="ARBA" id="ARBA00038437"/>
    </source>
</evidence>
<keyword evidence="4 7" id="KW-0067">ATP-binding</keyword>
<dbReference type="CDD" id="cd00268">
    <property type="entry name" value="DEADc"/>
    <property type="match status" value="1"/>
</dbReference>
<dbReference type="GO" id="GO:0003676">
    <property type="term" value="F:nucleic acid binding"/>
    <property type="evidence" value="ECO:0007669"/>
    <property type="project" value="InterPro"/>
</dbReference>
<evidence type="ECO:0000259" key="10">
    <source>
        <dbReference type="PROSITE" id="PS51194"/>
    </source>
</evidence>
<accession>A0A9W4QUY7</accession>
<dbReference type="CDD" id="cd18787">
    <property type="entry name" value="SF2_C_DEAD"/>
    <property type="match status" value="1"/>
</dbReference>
<name>A0A9W4QUY7_PSEHA</name>
<feature type="domain" description="DEAD-box RNA helicase Q" evidence="11">
    <location>
        <begin position="1"/>
        <end position="29"/>
    </location>
</feature>
<dbReference type="RefSeq" id="WP_262976339.1">
    <property type="nucleotide sequence ID" value="NZ_CAMAPB010000011.1"/>
</dbReference>
<evidence type="ECO:0000256" key="4">
    <source>
        <dbReference type="ARBA" id="ARBA00022840"/>
    </source>
</evidence>
<comment type="caution">
    <text evidence="12">The sequence shown here is derived from an EMBL/GenBank/DDBJ whole genome shotgun (WGS) entry which is preliminary data.</text>
</comment>
<keyword evidence="3 7" id="KW-0347">Helicase</keyword>
<protein>
    <submittedName>
        <fullName evidence="12">DEAD-box ATP-dependent RNA helicase CshA</fullName>
        <ecNumber evidence="12">3.6.4.13</ecNumber>
    </submittedName>
</protein>
<dbReference type="GO" id="GO:0005524">
    <property type="term" value="F:ATP binding"/>
    <property type="evidence" value="ECO:0007669"/>
    <property type="project" value="UniProtKB-KW"/>
</dbReference>
<dbReference type="Proteomes" id="UP001152447">
    <property type="component" value="Unassembled WGS sequence"/>
</dbReference>
<dbReference type="InterPro" id="IPR014014">
    <property type="entry name" value="RNA_helicase_DEAD_Q_motif"/>
</dbReference>
<dbReference type="PANTHER" id="PTHR47959:SF17">
    <property type="entry name" value="ATP-DEPENDENT RNA HELICASE DEAD BOX FAMILY"/>
    <property type="match status" value="1"/>
</dbReference>
<evidence type="ECO:0000313" key="13">
    <source>
        <dbReference type="Proteomes" id="UP001152447"/>
    </source>
</evidence>
<evidence type="ECO:0000259" key="11">
    <source>
        <dbReference type="PROSITE" id="PS51195"/>
    </source>
</evidence>
<sequence length="440" mass="48774">MHFTDLGIDTRLETQLAHQGITQPTDIQAHAVPTALAGHDIFAQSKTGSGKTLAFLLPAVQRVMKQKALSKRDPRVLIVAPTRELATQVFTQLRLLIAGTNIKAVKILGGENFNDQIKALRNDPHFVVATPGRLADHLKQRSLQLSGLELLIFDEADRILDLGFTEQLKLINELADHRLRQTLLFSATLDHAQVDALSRNLLKKPKQIMLSAANEQHSDIKQTLYLADHLDHKEALLEHFLNQDNVGQCIIFTATRADTSRLSEALNSKGFKSVALAGDLTQSKRLDIMDAFSRENFKILITTDVASRGLDLLSVTHVINFDLPKHAEEYVHRIGRTGRAGFKGNALSLVGPKDWASYLAIKSFLNDELSFAAVEGLKAKFKGIKEKKVAPIKPTKKAVTTNKPQPKRKAKPKKPAAPIKAPLNIDGDTPMRRKKKPEQE</sequence>
<feature type="short sequence motif" description="Q motif" evidence="6">
    <location>
        <begin position="1"/>
        <end position="29"/>
    </location>
</feature>
<dbReference type="InterPro" id="IPR001650">
    <property type="entry name" value="Helicase_C-like"/>
</dbReference>
<feature type="domain" description="Helicase C-terminal" evidence="10">
    <location>
        <begin position="235"/>
        <end position="385"/>
    </location>
</feature>
<dbReference type="GO" id="GO:0016787">
    <property type="term" value="F:hydrolase activity"/>
    <property type="evidence" value="ECO:0007669"/>
    <property type="project" value="UniProtKB-KW"/>
</dbReference>
<feature type="compositionally biased region" description="Basic residues" evidence="8">
    <location>
        <begin position="405"/>
        <end position="414"/>
    </location>
</feature>
<evidence type="ECO:0000256" key="7">
    <source>
        <dbReference type="RuleBase" id="RU000492"/>
    </source>
</evidence>
<dbReference type="PROSITE" id="PS51194">
    <property type="entry name" value="HELICASE_CTER"/>
    <property type="match status" value="1"/>
</dbReference>
<proteinExistence type="inferred from homology"/>
<dbReference type="Pfam" id="PF00271">
    <property type="entry name" value="Helicase_C"/>
    <property type="match status" value="1"/>
</dbReference>
<evidence type="ECO:0000259" key="9">
    <source>
        <dbReference type="PROSITE" id="PS51192"/>
    </source>
</evidence>
<dbReference type="InterPro" id="IPR000629">
    <property type="entry name" value="RNA-helicase_DEAD-box_CS"/>
</dbReference>
<evidence type="ECO:0000256" key="2">
    <source>
        <dbReference type="ARBA" id="ARBA00022801"/>
    </source>
</evidence>
<keyword evidence="13" id="KW-1185">Reference proteome</keyword>
<comment type="similarity">
    <text evidence="5 7">Belongs to the DEAD box helicase family.</text>
</comment>
<dbReference type="GO" id="GO:0005829">
    <property type="term" value="C:cytosol"/>
    <property type="evidence" value="ECO:0007669"/>
    <property type="project" value="TreeGrafter"/>
</dbReference>
<keyword evidence="1 7" id="KW-0547">Nucleotide-binding</keyword>
<dbReference type="GO" id="GO:0003724">
    <property type="term" value="F:RNA helicase activity"/>
    <property type="evidence" value="ECO:0007669"/>
    <property type="project" value="UniProtKB-EC"/>
</dbReference>
<dbReference type="PROSITE" id="PS51192">
    <property type="entry name" value="HELICASE_ATP_BIND_1"/>
    <property type="match status" value="1"/>
</dbReference>
<dbReference type="EMBL" id="CAMAPB010000011">
    <property type="protein sequence ID" value="CAH9054784.1"/>
    <property type="molecule type" value="Genomic_DNA"/>
</dbReference>
<dbReference type="SMART" id="SM00490">
    <property type="entry name" value="HELICc"/>
    <property type="match status" value="1"/>
</dbReference>